<evidence type="ECO:0000313" key="1">
    <source>
        <dbReference type="EMBL" id="GAH92094.1"/>
    </source>
</evidence>
<dbReference type="EMBL" id="BARV01000035">
    <property type="protein sequence ID" value="GAH92094.1"/>
    <property type="molecule type" value="Genomic_DNA"/>
</dbReference>
<protein>
    <submittedName>
        <fullName evidence="1">Uncharacterized protein</fullName>
    </submittedName>
</protein>
<proteinExistence type="predicted"/>
<name>X1KPK8_9ZZZZ</name>
<sequence length="197" mass="20554">MNEGDKIKVALVTELAGVPMTNILYFEVTDAVLITTLEAALLEIATSFNAAMAATRSSAAVLTCGTWENQDGNDPFTQAFFNIPGAGGANALPSDAGVRVARYGIVAADLITGGITIAGIVESQVNRGRLVGAGELGTIEQWMVNPLILAAGPTLAPGFYYDTSGPPLVPGWLLTTKARTRARIVSLSRRQSQLCGS</sequence>
<organism evidence="1">
    <name type="scientific">marine sediment metagenome</name>
    <dbReference type="NCBI Taxonomy" id="412755"/>
    <lineage>
        <taxon>unclassified sequences</taxon>
        <taxon>metagenomes</taxon>
        <taxon>ecological metagenomes</taxon>
    </lineage>
</organism>
<reference evidence="1" key="1">
    <citation type="journal article" date="2014" name="Front. Microbiol.">
        <title>High frequency of phylogenetically diverse reductive dehalogenase-homologous genes in deep subseafloor sedimentary metagenomes.</title>
        <authorList>
            <person name="Kawai M."/>
            <person name="Futagami T."/>
            <person name="Toyoda A."/>
            <person name="Takaki Y."/>
            <person name="Nishi S."/>
            <person name="Hori S."/>
            <person name="Arai W."/>
            <person name="Tsubouchi T."/>
            <person name="Morono Y."/>
            <person name="Uchiyama I."/>
            <person name="Ito T."/>
            <person name="Fujiyama A."/>
            <person name="Inagaki F."/>
            <person name="Takami H."/>
        </authorList>
    </citation>
    <scope>NUCLEOTIDE SEQUENCE</scope>
    <source>
        <strain evidence="1">Expedition CK06-06</strain>
    </source>
</reference>
<comment type="caution">
    <text evidence="1">The sequence shown here is derived from an EMBL/GenBank/DDBJ whole genome shotgun (WGS) entry which is preliminary data.</text>
</comment>
<dbReference type="AlphaFoldDB" id="X1KPK8"/>
<gene>
    <name evidence="1" type="ORF">S06H3_00236</name>
</gene>
<accession>X1KPK8</accession>